<comment type="caution">
    <text evidence="1">The sequence shown here is derived from an EMBL/GenBank/DDBJ whole genome shotgun (WGS) entry which is preliminary data.</text>
</comment>
<dbReference type="Proteomes" id="UP000244962">
    <property type="component" value="Unassembled WGS sequence"/>
</dbReference>
<evidence type="ECO:0000313" key="1">
    <source>
        <dbReference type="EMBL" id="PWC06180.1"/>
    </source>
</evidence>
<sequence>MTGIGEAIIIHGGGTSANGRPCVTALAVITRTRSGCRFRCTAPPPRRQLNRGFLGLVIVRGLIVGAIARAVGRIGTAASSPAE</sequence>
<name>A0A2U1TBK3_9MICO</name>
<dbReference type="AlphaFoldDB" id="A0A2U1TBK3"/>
<evidence type="ECO:0000313" key="2">
    <source>
        <dbReference type="Proteomes" id="UP000244962"/>
    </source>
</evidence>
<keyword evidence="2" id="KW-1185">Reference proteome</keyword>
<reference evidence="2" key="1">
    <citation type="submission" date="2018-04" db="EMBL/GenBank/DDBJ databases">
        <authorList>
            <person name="Liu S."/>
            <person name="Wang Z."/>
            <person name="Li J."/>
        </authorList>
    </citation>
    <scope>NUCLEOTIDE SEQUENCE [LARGE SCALE GENOMIC DNA]</scope>
    <source>
        <strain evidence="2">622</strain>
    </source>
</reference>
<proteinExistence type="predicted"/>
<dbReference type="EMBL" id="QEFB01000013">
    <property type="protein sequence ID" value="PWC06180.1"/>
    <property type="molecule type" value="Genomic_DNA"/>
</dbReference>
<protein>
    <submittedName>
        <fullName evidence="1">Uncharacterized protein</fullName>
    </submittedName>
</protein>
<gene>
    <name evidence="1" type="ORF">DF223_11185</name>
</gene>
<dbReference type="KEGG" id="myl:C3E77_12785"/>
<accession>A0A2U1TBK3</accession>
<organism evidence="1 2">
    <name type="scientific">Mycetocola zhujimingii</name>
    <dbReference type="NCBI Taxonomy" id="2079792"/>
    <lineage>
        <taxon>Bacteria</taxon>
        <taxon>Bacillati</taxon>
        <taxon>Actinomycetota</taxon>
        <taxon>Actinomycetes</taxon>
        <taxon>Micrococcales</taxon>
        <taxon>Microbacteriaceae</taxon>
        <taxon>Mycetocola</taxon>
    </lineage>
</organism>
<dbReference type="RefSeq" id="WP_108392042.1">
    <property type="nucleotide sequence ID" value="NZ_QEFB01000013.1"/>
</dbReference>